<evidence type="ECO:0000313" key="3">
    <source>
        <dbReference type="Proteomes" id="UP000838756"/>
    </source>
</evidence>
<dbReference type="EMBL" id="CAKXAJ010026073">
    <property type="protein sequence ID" value="CAH2254356.1"/>
    <property type="molecule type" value="Genomic_DNA"/>
</dbReference>
<name>A0A8S4SBQ9_9NEOP</name>
<comment type="caution">
    <text evidence="2">The sequence shown here is derived from an EMBL/GenBank/DDBJ whole genome shotgun (WGS) entry which is preliminary data.</text>
</comment>
<accession>A0A8S4SBQ9</accession>
<protein>
    <submittedName>
        <fullName evidence="2">Jg7283 protein</fullName>
    </submittedName>
</protein>
<feature type="region of interest" description="Disordered" evidence="1">
    <location>
        <begin position="48"/>
        <end position="67"/>
    </location>
</feature>
<keyword evidence="3" id="KW-1185">Reference proteome</keyword>
<gene>
    <name evidence="2" type="primary">jg7283</name>
    <name evidence="2" type="ORF">PAEG_LOCUS22656</name>
</gene>
<reference evidence="2" key="1">
    <citation type="submission" date="2022-03" db="EMBL/GenBank/DDBJ databases">
        <authorList>
            <person name="Lindestad O."/>
        </authorList>
    </citation>
    <scope>NUCLEOTIDE SEQUENCE</scope>
</reference>
<dbReference type="AlphaFoldDB" id="A0A8S4SBQ9"/>
<sequence>MRRFVEKLELPSKLNELKGQLAGLIAQRTDGIWGLKVLERRLSVETGKRSDTLGAAAQDRGLPNPTA</sequence>
<dbReference type="Proteomes" id="UP000838756">
    <property type="component" value="Unassembled WGS sequence"/>
</dbReference>
<evidence type="ECO:0000313" key="2">
    <source>
        <dbReference type="EMBL" id="CAH2254356.1"/>
    </source>
</evidence>
<evidence type="ECO:0000256" key="1">
    <source>
        <dbReference type="SAM" id="MobiDB-lite"/>
    </source>
</evidence>
<proteinExistence type="predicted"/>
<organism evidence="2 3">
    <name type="scientific">Pararge aegeria aegeria</name>
    <dbReference type="NCBI Taxonomy" id="348720"/>
    <lineage>
        <taxon>Eukaryota</taxon>
        <taxon>Metazoa</taxon>
        <taxon>Ecdysozoa</taxon>
        <taxon>Arthropoda</taxon>
        <taxon>Hexapoda</taxon>
        <taxon>Insecta</taxon>
        <taxon>Pterygota</taxon>
        <taxon>Neoptera</taxon>
        <taxon>Endopterygota</taxon>
        <taxon>Lepidoptera</taxon>
        <taxon>Glossata</taxon>
        <taxon>Ditrysia</taxon>
        <taxon>Papilionoidea</taxon>
        <taxon>Nymphalidae</taxon>
        <taxon>Satyrinae</taxon>
        <taxon>Satyrini</taxon>
        <taxon>Parargina</taxon>
        <taxon>Pararge</taxon>
    </lineage>
</organism>
<dbReference type="OrthoDB" id="407509at2759"/>